<sequence length="120" mass="13787">MKLHADKKRAECEFQSGDKVFLKLQPYRQQSVRSRSSQKLSPKWFGPFLIVERIGMVSYKLNLPSGSRIHLVFHVSQLKKQVGIEKIQANLPLIGSDGGISKELVRILDRRRVNLLSLKF</sequence>
<comment type="caution">
    <text evidence="2">The sequence shown here is derived from an EMBL/GenBank/DDBJ whole genome shotgun (WGS) entry which is preliminary data.</text>
</comment>
<proteinExistence type="predicted"/>
<gene>
    <name evidence="2" type="ORF">HRI_001662400</name>
</gene>
<reference evidence="2" key="1">
    <citation type="submission" date="2023-05" db="EMBL/GenBank/DDBJ databases">
        <title>Genome and transcriptome analyses reveal genes involved in the formation of fine ridges on petal epidermal cells in Hibiscus trionum.</title>
        <authorList>
            <person name="Koshimizu S."/>
            <person name="Masuda S."/>
            <person name="Ishii T."/>
            <person name="Shirasu K."/>
            <person name="Hoshino A."/>
            <person name="Arita M."/>
        </authorList>
    </citation>
    <scope>NUCLEOTIDE SEQUENCE</scope>
    <source>
        <strain evidence="2">Hamamatsu line</strain>
    </source>
</reference>
<protein>
    <recommendedName>
        <fullName evidence="1">Tf2-1-like SH3-like domain-containing protein</fullName>
    </recommendedName>
</protein>
<dbReference type="Pfam" id="PF24626">
    <property type="entry name" value="SH3_Tf2-1"/>
    <property type="match status" value="1"/>
</dbReference>
<evidence type="ECO:0000313" key="2">
    <source>
        <dbReference type="EMBL" id="GMI79931.1"/>
    </source>
</evidence>
<keyword evidence="3" id="KW-1185">Reference proteome</keyword>
<accession>A0A9W7HMR3</accession>
<name>A0A9W7HMR3_HIBTR</name>
<organism evidence="2 3">
    <name type="scientific">Hibiscus trionum</name>
    <name type="common">Flower of an hour</name>
    <dbReference type="NCBI Taxonomy" id="183268"/>
    <lineage>
        <taxon>Eukaryota</taxon>
        <taxon>Viridiplantae</taxon>
        <taxon>Streptophyta</taxon>
        <taxon>Embryophyta</taxon>
        <taxon>Tracheophyta</taxon>
        <taxon>Spermatophyta</taxon>
        <taxon>Magnoliopsida</taxon>
        <taxon>eudicotyledons</taxon>
        <taxon>Gunneridae</taxon>
        <taxon>Pentapetalae</taxon>
        <taxon>rosids</taxon>
        <taxon>malvids</taxon>
        <taxon>Malvales</taxon>
        <taxon>Malvaceae</taxon>
        <taxon>Malvoideae</taxon>
        <taxon>Hibiscus</taxon>
    </lineage>
</organism>
<evidence type="ECO:0000259" key="1">
    <source>
        <dbReference type="Pfam" id="PF24626"/>
    </source>
</evidence>
<feature type="domain" description="Tf2-1-like SH3-like" evidence="1">
    <location>
        <begin position="17"/>
        <end position="80"/>
    </location>
</feature>
<dbReference type="PANTHER" id="PTHR46148">
    <property type="entry name" value="CHROMO DOMAIN-CONTAINING PROTEIN"/>
    <property type="match status" value="1"/>
</dbReference>
<dbReference type="AlphaFoldDB" id="A0A9W7HMR3"/>
<dbReference type="Proteomes" id="UP001165190">
    <property type="component" value="Unassembled WGS sequence"/>
</dbReference>
<dbReference type="OrthoDB" id="5554229at2759"/>
<dbReference type="PANTHER" id="PTHR46148:SF52">
    <property type="entry name" value="OS04G0603800 PROTEIN"/>
    <property type="match status" value="1"/>
</dbReference>
<dbReference type="EMBL" id="BSYR01000017">
    <property type="protein sequence ID" value="GMI79931.1"/>
    <property type="molecule type" value="Genomic_DNA"/>
</dbReference>
<dbReference type="InterPro" id="IPR056924">
    <property type="entry name" value="SH3_Tf2-1"/>
</dbReference>
<evidence type="ECO:0000313" key="3">
    <source>
        <dbReference type="Proteomes" id="UP001165190"/>
    </source>
</evidence>